<dbReference type="SUPFAM" id="SSF53822">
    <property type="entry name" value="Periplasmic binding protein-like I"/>
    <property type="match status" value="1"/>
</dbReference>
<sequence length="323" mass="34959">MNKLMRYKVLPVFLLLTGLLVVGGCRKSSGEKGAKKVAVIISTLNNPWFVVLAETAAAQAKSLGYEAKIFDSQNNTALESDHFENVIVSGFDAILFNPTDADGSIVNVMKAKEAGIPVFCMDREVNSVKAATSQILSDNYAGCVAIGKYFVQTMPKKAAGVKYAEILGLVGDNNTWNRSKGFHSVVDLYPNLKMVAQQSADFDRNKALEVVESILQAYPDIEGIFCGNDAMAMGAYQAVMAAGKAKEIRVYGFDGAQDVIESISNGKIMATGLQSPETMAKTAALYADEFFKGKRDFPQKMPVAVELVSQANIKDYSALTKRN</sequence>
<dbReference type="Pfam" id="PF13407">
    <property type="entry name" value="Peripla_BP_4"/>
    <property type="match status" value="1"/>
</dbReference>
<feature type="domain" description="Periplasmic binding protein" evidence="4">
    <location>
        <begin position="37"/>
        <end position="294"/>
    </location>
</feature>
<gene>
    <name evidence="5" type="ORF">GJJ30_04125</name>
</gene>
<dbReference type="PANTHER" id="PTHR46847">
    <property type="entry name" value="D-ALLOSE-BINDING PERIPLASMIC PROTEIN-RELATED"/>
    <property type="match status" value="1"/>
</dbReference>
<evidence type="ECO:0000256" key="2">
    <source>
        <dbReference type="ARBA" id="ARBA00007639"/>
    </source>
</evidence>
<evidence type="ECO:0000313" key="5">
    <source>
        <dbReference type="EMBL" id="MRS60470.1"/>
    </source>
</evidence>
<dbReference type="InterPro" id="IPR025997">
    <property type="entry name" value="SBP_2_dom"/>
</dbReference>
<dbReference type="Proteomes" id="UP000441754">
    <property type="component" value="Unassembled WGS sequence"/>
</dbReference>
<evidence type="ECO:0000256" key="3">
    <source>
        <dbReference type="ARBA" id="ARBA00022729"/>
    </source>
</evidence>
<dbReference type="InterPro" id="IPR028082">
    <property type="entry name" value="Peripla_BP_I"/>
</dbReference>
<name>A0A7K0EF66_9BACT</name>
<protein>
    <submittedName>
        <fullName evidence="5">Substrate-binding domain-containing protein</fullName>
    </submittedName>
</protein>
<comment type="subcellular location">
    <subcellularLocation>
        <location evidence="1">Cell envelope</location>
    </subcellularLocation>
</comment>
<dbReference type="Gene3D" id="3.40.50.2300">
    <property type="match status" value="2"/>
</dbReference>
<dbReference type="EMBL" id="WJXZ01000001">
    <property type="protein sequence ID" value="MRS60470.1"/>
    <property type="molecule type" value="Genomic_DNA"/>
</dbReference>
<dbReference type="GO" id="GO:0030313">
    <property type="term" value="C:cell envelope"/>
    <property type="evidence" value="ECO:0007669"/>
    <property type="project" value="UniProtKB-SubCell"/>
</dbReference>
<comment type="similarity">
    <text evidence="2">Belongs to the bacterial solute-binding protein 2 family.</text>
</comment>
<dbReference type="PROSITE" id="PS51257">
    <property type="entry name" value="PROKAR_LIPOPROTEIN"/>
    <property type="match status" value="1"/>
</dbReference>
<accession>A0A7K0EF66</accession>
<dbReference type="OrthoDB" id="9814427at2"/>
<evidence type="ECO:0000313" key="6">
    <source>
        <dbReference type="Proteomes" id="UP000441754"/>
    </source>
</evidence>
<keyword evidence="3" id="KW-0732">Signal</keyword>
<comment type="caution">
    <text evidence="5">The sequence shown here is derived from an EMBL/GenBank/DDBJ whole genome shotgun (WGS) entry which is preliminary data.</text>
</comment>
<keyword evidence="6" id="KW-1185">Reference proteome</keyword>
<dbReference type="PANTHER" id="PTHR46847:SF1">
    <property type="entry name" value="D-ALLOSE-BINDING PERIPLASMIC PROTEIN-RELATED"/>
    <property type="match status" value="1"/>
</dbReference>
<proteinExistence type="inferred from homology"/>
<dbReference type="GO" id="GO:0030246">
    <property type="term" value="F:carbohydrate binding"/>
    <property type="evidence" value="ECO:0007669"/>
    <property type="project" value="UniProtKB-ARBA"/>
</dbReference>
<dbReference type="AlphaFoldDB" id="A0A7K0EF66"/>
<evidence type="ECO:0000259" key="4">
    <source>
        <dbReference type="Pfam" id="PF13407"/>
    </source>
</evidence>
<dbReference type="CDD" id="cd19967">
    <property type="entry name" value="PBP1_TmRBP-like"/>
    <property type="match status" value="1"/>
</dbReference>
<organism evidence="5 6">
    <name type="scientific">Larkinella terrae</name>
    <dbReference type="NCBI Taxonomy" id="2025311"/>
    <lineage>
        <taxon>Bacteria</taxon>
        <taxon>Pseudomonadati</taxon>
        <taxon>Bacteroidota</taxon>
        <taxon>Cytophagia</taxon>
        <taxon>Cytophagales</taxon>
        <taxon>Spirosomataceae</taxon>
        <taxon>Larkinella</taxon>
    </lineage>
</organism>
<reference evidence="5 6" key="1">
    <citation type="journal article" date="2018" name="Antonie Van Leeuwenhoek">
        <title>Larkinella terrae sp. nov., isolated from soil on Jeju Island, South Korea.</title>
        <authorList>
            <person name="Ten L.N."/>
            <person name="Jeon J."/>
            <person name="Park S.J."/>
            <person name="Park S."/>
            <person name="Lee S.Y."/>
            <person name="Kim M.K."/>
            <person name="Jung H.Y."/>
        </authorList>
    </citation>
    <scope>NUCLEOTIDE SEQUENCE [LARGE SCALE GENOMIC DNA]</scope>
    <source>
        <strain evidence="5 6">KCTC 52001</strain>
    </source>
</reference>
<evidence type="ECO:0000256" key="1">
    <source>
        <dbReference type="ARBA" id="ARBA00004196"/>
    </source>
</evidence>